<dbReference type="PANTHER" id="PTHR13068:SF166">
    <property type="entry name" value="TRANSCRIPTION TERMINATION FACTOR MTERF15, MITOCHONDRIAL-LIKE"/>
    <property type="match status" value="1"/>
</dbReference>
<keyword evidence="2" id="KW-0806">Transcription termination</keyword>
<accession>A0ABU6XTN6</accession>
<dbReference type="Gene3D" id="1.25.70.10">
    <property type="entry name" value="Transcription termination factor 3, mitochondrial"/>
    <property type="match status" value="1"/>
</dbReference>
<dbReference type="Proteomes" id="UP001341840">
    <property type="component" value="Unassembled WGS sequence"/>
</dbReference>
<proteinExistence type="inferred from homology"/>
<gene>
    <name evidence="4" type="ORF">PIB30_087675</name>
</gene>
<keyword evidence="3" id="KW-0809">Transit peptide</keyword>
<evidence type="ECO:0000313" key="5">
    <source>
        <dbReference type="Proteomes" id="UP001341840"/>
    </source>
</evidence>
<protein>
    <submittedName>
        <fullName evidence="4">Uncharacterized protein</fullName>
    </submittedName>
</protein>
<comment type="similarity">
    <text evidence="1">Belongs to the mTERF family.</text>
</comment>
<sequence>MPKRLWNRGGYGFSDEQTSARLLLLPGSWTVSSATPPWPWLSSRLFSTSSLPSLTSTDKSFMLSYLIGTCGFPPRTAASVSNRLTFETSEKPDAVVAFFKSHGLSETTAFKVLRFTPRLLLANPERTLQPKIDFFKSKGFSTSDICKIIVGWPPILTRSLQNEIIPCFDFLESMILSKEMLLRTVIRYSGVLCDLETCIIPNVKLLRDAGVPESLIVKFIQYFPHSLKAPSKKFKETVKEAKEMELDPLRLQFLIVVHVMSNVSKTTWARREGIFRRWGWTDEDISAAFRVHPFIMSASDNKIEAIMDFLVNTVGYKSSDIARCPSVLSMSLEKRVVPRGYVVLALMSKGLINKISLSSIFQHKESIFLDKFVHRHEKDANELLKLYRAKLT</sequence>
<dbReference type="SMART" id="SM00733">
    <property type="entry name" value="Mterf"/>
    <property type="match status" value="6"/>
</dbReference>
<name>A0ABU6XTN6_9FABA</name>
<evidence type="ECO:0000256" key="2">
    <source>
        <dbReference type="ARBA" id="ARBA00022472"/>
    </source>
</evidence>
<dbReference type="Pfam" id="PF02536">
    <property type="entry name" value="mTERF"/>
    <property type="match status" value="1"/>
</dbReference>
<dbReference type="EMBL" id="JASCZI010213003">
    <property type="protein sequence ID" value="MED6200681.1"/>
    <property type="molecule type" value="Genomic_DNA"/>
</dbReference>
<keyword evidence="2" id="KW-0804">Transcription</keyword>
<dbReference type="InterPro" id="IPR003690">
    <property type="entry name" value="MTERF"/>
</dbReference>
<dbReference type="InterPro" id="IPR038538">
    <property type="entry name" value="MTERF_sf"/>
</dbReference>
<reference evidence="4 5" key="1">
    <citation type="journal article" date="2023" name="Plants (Basel)">
        <title>Bridging the Gap: Combining Genomics and Transcriptomics Approaches to Understand Stylosanthes scabra, an Orphan Legume from the Brazilian Caatinga.</title>
        <authorList>
            <person name="Ferreira-Neto J.R.C."/>
            <person name="da Silva M.D."/>
            <person name="Binneck E."/>
            <person name="de Melo N.F."/>
            <person name="da Silva R.H."/>
            <person name="de Melo A.L.T.M."/>
            <person name="Pandolfi V."/>
            <person name="Bustamante F.O."/>
            <person name="Brasileiro-Vidal A.C."/>
            <person name="Benko-Iseppon A.M."/>
        </authorList>
    </citation>
    <scope>NUCLEOTIDE SEQUENCE [LARGE SCALE GENOMIC DNA]</scope>
    <source>
        <tissue evidence="4">Leaves</tissue>
    </source>
</reference>
<evidence type="ECO:0000313" key="4">
    <source>
        <dbReference type="EMBL" id="MED6200681.1"/>
    </source>
</evidence>
<evidence type="ECO:0000256" key="3">
    <source>
        <dbReference type="ARBA" id="ARBA00022946"/>
    </source>
</evidence>
<organism evidence="4 5">
    <name type="scientific">Stylosanthes scabra</name>
    <dbReference type="NCBI Taxonomy" id="79078"/>
    <lineage>
        <taxon>Eukaryota</taxon>
        <taxon>Viridiplantae</taxon>
        <taxon>Streptophyta</taxon>
        <taxon>Embryophyta</taxon>
        <taxon>Tracheophyta</taxon>
        <taxon>Spermatophyta</taxon>
        <taxon>Magnoliopsida</taxon>
        <taxon>eudicotyledons</taxon>
        <taxon>Gunneridae</taxon>
        <taxon>Pentapetalae</taxon>
        <taxon>rosids</taxon>
        <taxon>fabids</taxon>
        <taxon>Fabales</taxon>
        <taxon>Fabaceae</taxon>
        <taxon>Papilionoideae</taxon>
        <taxon>50 kb inversion clade</taxon>
        <taxon>dalbergioids sensu lato</taxon>
        <taxon>Dalbergieae</taxon>
        <taxon>Pterocarpus clade</taxon>
        <taxon>Stylosanthes</taxon>
    </lineage>
</organism>
<evidence type="ECO:0000256" key="1">
    <source>
        <dbReference type="ARBA" id="ARBA00007692"/>
    </source>
</evidence>
<keyword evidence="5" id="KW-1185">Reference proteome</keyword>
<dbReference type="PANTHER" id="PTHR13068">
    <property type="entry name" value="CGI-12 PROTEIN-RELATED"/>
    <property type="match status" value="1"/>
</dbReference>
<comment type="caution">
    <text evidence="4">The sequence shown here is derived from an EMBL/GenBank/DDBJ whole genome shotgun (WGS) entry which is preliminary data.</text>
</comment>
<keyword evidence="2" id="KW-0805">Transcription regulation</keyword>